<dbReference type="PRINTS" id="PR00081">
    <property type="entry name" value="GDHRDH"/>
</dbReference>
<dbReference type="InterPro" id="IPR020904">
    <property type="entry name" value="Sc_DH/Rdtase_CS"/>
</dbReference>
<keyword evidence="4" id="KW-1185">Reference proteome</keyword>
<dbReference type="SUPFAM" id="SSF51735">
    <property type="entry name" value="NAD(P)-binding Rossmann-fold domains"/>
    <property type="match status" value="1"/>
</dbReference>
<dbReference type="AlphaFoldDB" id="A0A2A6FMS8"/>
<accession>A0A2A6FMS8</accession>
<comment type="caution">
    <text evidence="3">The sequence shown here is derived from an EMBL/GenBank/DDBJ whole genome shotgun (WGS) entry which is preliminary data.</text>
</comment>
<dbReference type="PANTHER" id="PTHR42760">
    <property type="entry name" value="SHORT-CHAIN DEHYDROGENASES/REDUCTASES FAMILY MEMBER"/>
    <property type="match status" value="1"/>
</dbReference>
<dbReference type="PROSITE" id="PS00061">
    <property type="entry name" value="ADH_SHORT"/>
    <property type="match status" value="1"/>
</dbReference>
<dbReference type="GO" id="GO:0005975">
    <property type="term" value="P:carbohydrate metabolic process"/>
    <property type="evidence" value="ECO:0007669"/>
    <property type="project" value="UniProtKB-ARBA"/>
</dbReference>
<dbReference type="GO" id="GO:0016616">
    <property type="term" value="F:oxidoreductase activity, acting on the CH-OH group of donors, NAD or NADP as acceptor"/>
    <property type="evidence" value="ECO:0007669"/>
    <property type="project" value="TreeGrafter"/>
</dbReference>
<evidence type="ECO:0000256" key="2">
    <source>
        <dbReference type="ARBA" id="ARBA00023002"/>
    </source>
</evidence>
<dbReference type="InterPro" id="IPR036291">
    <property type="entry name" value="NAD(P)-bd_dom_sf"/>
</dbReference>
<proteinExistence type="inferred from homology"/>
<name>A0A2A6FMS8_9HYPH</name>
<dbReference type="EMBL" id="NWQG01000001">
    <property type="protein sequence ID" value="PDQ23124.1"/>
    <property type="molecule type" value="Genomic_DNA"/>
</dbReference>
<dbReference type="InterPro" id="IPR002347">
    <property type="entry name" value="SDR_fam"/>
</dbReference>
<dbReference type="Pfam" id="PF13561">
    <property type="entry name" value="adh_short_C2"/>
    <property type="match status" value="1"/>
</dbReference>
<evidence type="ECO:0000313" key="3">
    <source>
        <dbReference type="EMBL" id="PDQ23124.1"/>
    </source>
</evidence>
<dbReference type="PANTHER" id="PTHR42760:SF115">
    <property type="entry name" value="3-OXOACYL-[ACYL-CARRIER-PROTEIN] REDUCTASE FABG"/>
    <property type="match status" value="1"/>
</dbReference>
<protein>
    <submittedName>
        <fullName evidence="3">3-oxoacyl-ACP reductase</fullName>
    </submittedName>
</protein>
<dbReference type="FunFam" id="3.40.50.720:FF:000240">
    <property type="entry name" value="SDR family oxidoreductase"/>
    <property type="match status" value="1"/>
</dbReference>
<evidence type="ECO:0000256" key="1">
    <source>
        <dbReference type="ARBA" id="ARBA00006484"/>
    </source>
</evidence>
<keyword evidence="2" id="KW-0560">Oxidoreductase</keyword>
<dbReference type="Gene3D" id="3.40.50.720">
    <property type="entry name" value="NAD(P)-binding Rossmann-like Domain"/>
    <property type="match status" value="1"/>
</dbReference>
<reference evidence="3 4" key="1">
    <citation type="submission" date="2017-09" db="EMBL/GenBank/DDBJ databases">
        <title>Mesorhizobum sanjuanii sp. nov. isolated from nodules of Lotus tenuis in saline-alkaline lowlands of Flooding Pampa.</title>
        <authorList>
            <person name="Sannazzaro A.I."/>
            <person name="Torres Tejerizo G.A."/>
            <person name="Fontana F."/>
            <person name="Cumpa Velazquez L.M."/>
            <person name="Hansen L."/>
            <person name="Pistorio M."/>
            <person name="Estrella M.J."/>
        </authorList>
    </citation>
    <scope>NUCLEOTIDE SEQUENCE [LARGE SCALE GENOMIC DNA]</scope>
    <source>
        <strain evidence="3 4">BSA136</strain>
    </source>
</reference>
<comment type="similarity">
    <text evidence="1">Belongs to the short-chain dehydrogenases/reductases (SDR) family.</text>
</comment>
<sequence>MPYISKFDLTGRIALVTGAGQGIGEACATALAEAGAYVHVTDIDGARAGAVAGKLAGRGLKADAHDLDVTRSEALDKLAGSLPPLDVLVANAGVVSNIAAEDLTDEEWDRVIGVNLTGVFKCCRAFGRKMLQAGRGSIINIGSMSADIVNTPQPQCHYNASKAGVHHLTRSLAVEWAQRGVRVNAVAPTYIETPLLANLEQSKDLVDRWIDLTPMKRMGRPDEIASVVLFLASDASSLMTGSIVSADAGYTSI</sequence>
<dbReference type="Proteomes" id="UP000219182">
    <property type="component" value="Unassembled WGS sequence"/>
</dbReference>
<dbReference type="PRINTS" id="PR00080">
    <property type="entry name" value="SDRFAMILY"/>
</dbReference>
<organism evidence="3 4">
    <name type="scientific">Mesorhizobium sanjuanii</name>
    <dbReference type="NCBI Taxonomy" id="2037900"/>
    <lineage>
        <taxon>Bacteria</taxon>
        <taxon>Pseudomonadati</taxon>
        <taxon>Pseudomonadota</taxon>
        <taxon>Alphaproteobacteria</taxon>
        <taxon>Hyphomicrobiales</taxon>
        <taxon>Phyllobacteriaceae</taxon>
        <taxon>Mesorhizobium</taxon>
    </lineage>
</organism>
<evidence type="ECO:0000313" key="4">
    <source>
        <dbReference type="Proteomes" id="UP000219182"/>
    </source>
</evidence>
<gene>
    <name evidence="3" type="ORF">CN311_00040</name>
</gene>
<dbReference type="RefSeq" id="WP_097571429.1">
    <property type="nucleotide sequence ID" value="NZ_NWQG01000001.1"/>
</dbReference>